<dbReference type="PANTHER" id="PTHR46955:SF3">
    <property type="entry name" value="G_PROTEIN_RECEP_F1_2 DOMAIN-CONTAINING PROTEIN"/>
    <property type="match status" value="1"/>
</dbReference>
<dbReference type="InterPro" id="IPR052322">
    <property type="entry name" value="Mito_rRNA_Mtase_NSUN4"/>
</dbReference>
<protein>
    <submittedName>
        <fullName evidence="2">Uncharacterized protein</fullName>
    </submittedName>
</protein>
<dbReference type="InterPro" id="IPR019420">
    <property type="entry name" value="7TM_GPCR_serpentine_rcpt_Srbc"/>
</dbReference>
<dbReference type="AlphaFoldDB" id="A0AAD5QX70"/>
<keyword evidence="1" id="KW-1133">Transmembrane helix</keyword>
<dbReference type="Pfam" id="PF10316">
    <property type="entry name" value="7TM_GPCR_Srbc"/>
    <property type="match status" value="1"/>
</dbReference>
<dbReference type="Gene3D" id="1.20.1070.10">
    <property type="entry name" value="Rhodopsin 7-helix transmembrane proteins"/>
    <property type="match status" value="1"/>
</dbReference>
<sequence>MLALYFPIVFRRLCSRLYAKVCLLLGLLLGALDSVLEFSTTPLETSKNCPSIGCFLTQSFLHYLGLSNMVLGFVVIILTAFILFKLRLMRQQTQIKAAVTTSRDNNLEQVNRSCAGILLTSLVFVTFPSVAVGVCAIIGYNIASTSGPMYFCSLLCSGVCNNIVHVVLNKKHERFDSQIHQKPCAG</sequence>
<dbReference type="Proteomes" id="UP001196413">
    <property type="component" value="Unassembled WGS sequence"/>
</dbReference>
<organism evidence="2 3">
    <name type="scientific">Parelaphostrongylus tenuis</name>
    <name type="common">Meningeal worm</name>
    <dbReference type="NCBI Taxonomy" id="148309"/>
    <lineage>
        <taxon>Eukaryota</taxon>
        <taxon>Metazoa</taxon>
        <taxon>Ecdysozoa</taxon>
        <taxon>Nematoda</taxon>
        <taxon>Chromadorea</taxon>
        <taxon>Rhabditida</taxon>
        <taxon>Rhabditina</taxon>
        <taxon>Rhabditomorpha</taxon>
        <taxon>Strongyloidea</taxon>
        <taxon>Metastrongylidae</taxon>
        <taxon>Parelaphostrongylus</taxon>
    </lineage>
</organism>
<evidence type="ECO:0000313" key="2">
    <source>
        <dbReference type="EMBL" id="KAJ1365037.1"/>
    </source>
</evidence>
<comment type="caution">
    <text evidence="2">The sequence shown here is derived from an EMBL/GenBank/DDBJ whole genome shotgun (WGS) entry which is preliminary data.</text>
</comment>
<keyword evidence="1" id="KW-0812">Transmembrane</keyword>
<keyword evidence="1" id="KW-0472">Membrane</keyword>
<evidence type="ECO:0000313" key="3">
    <source>
        <dbReference type="Proteomes" id="UP001196413"/>
    </source>
</evidence>
<feature type="transmembrane region" description="Helical" evidence="1">
    <location>
        <begin position="117"/>
        <end position="142"/>
    </location>
</feature>
<accession>A0AAD5QX70</accession>
<keyword evidence="3" id="KW-1185">Reference proteome</keyword>
<name>A0AAD5QX70_PARTN</name>
<dbReference type="PANTHER" id="PTHR46955">
    <property type="entry name" value="PROTEIN CBG01349-RELATED"/>
    <property type="match status" value="1"/>
</dbReference>
<dbReference type="EMBL" id="JAHQIW010005152">
    <property type="protein sequence ID" value="KAJ1365037.1"/>
    <property type="molecule type" value="Genomic_DNA"/>
</dbReference>
<evidence type="ECO:0000256" key="1">
    <source>
        <dbReference type="SAM" id="Phobius"/>
    </source>
</evidence>
<gene>
    <name evidence="2" type="ORF">KIN20_025245</name>
</gene>
<reference evidence="2" key="1">
    <citation type="submission" date="2021-06" db="EMBL/GenBank/DDBJ databases">
        <title>Parelaphostrongylus tenuis whole genome reference sequence.</title>
        <authorList>
            <person name="Garwood T.J."/>
            <person name="Larsen P.A."/>
            <person name="Fountain-Jones N.M."/>
            <person name="Garbe J.R."/>
            <person name="Macchietto M.G."/>
            <person name="Kania S.A."/>
            <person name="Gerhold R.W."/>
            <person name="Richards J.E."/>
            <person name="Wolf T.M."/>
        </authorList>
    </citation>
    <scope>NUCLEOTIDE SEQUENCE</scope>
    <source>
        <strain evidence="2">MNPRO001-30</strain>
        <tissue evidence="2">Meninges</tissue>
    </source>
</reference>
<feature type="transmembrane region" description="Helical" evidence="1">
    <location>
        <begin position="61"/>
        <end position="84"/>
    </location>
</feature>
<feature type="transmembrane region" description="Helical" evidence="1">
    <location>
        <begin position="148"/>
        <end position="168"/>
    </location>
</feature>
<proteinExistence type="predicted"/>